<sequence>DPCYNVFCTKGRMCLINSDFSTTCVCPEACPDDYSPVCSVYLRQFNSTCKLHKFACRVEIMMGIERKGECDLKGLFHDRYLAYLRLAKDRDLSGDPEVRDISRLTYEERRAIIEWEFHSRDKDSNGILDQDEIEAMLIPDEDCMIGFIKSCDYDHYPGISKVEWNTCFPPIVPGQFIDCL</sequence>
<dbReference type="InterPro" id="IPR019577">
    <property type="entry name" value="SPARC/Testican_Ca-bd-dom"/>
</dbReference>
<keyword evidence="9" id="KW-1185">Reference proteome</keyword>
<dbReference type="Pfam" id="PF10591">
    <property type="entry name" value="SPARC_Ca_bdg"/>
    <property type="match status" value="1"/>
</dbReference>
<dbReference type="SUPFAM" id="SSF47473">
    <property type="entry name" value="EF-hand"/>
    <property type="match status" value="1"/>
</dbReference>
<evidence type="ECO:0000256" key="6">
    <source>
        <dbReference type="ARBA" id="ARBA00023180"/>
    </source>
</evidence>
<evidence type="ECO:0000256" key="5">
    <source>
        <dbReference type="ARBA" id="ARBA00023157"/>
    </source>
</evidence>
<dbReference type="PANTHER" id="PTHR13866">
    <property type="entry name" value="SPARC OSTEONECTIN"/>
    <property type="match status" value="1"/>
</dbReference>
<feature type="domain" description="EF-hand" evidence="7">
    <location>
        <begin position="108"/>
        <end position="143"/>
    </location>
</feature>
<dbReference type="PROSITE" id="PS50222">
    <property type="entry name" value="EF_HAND_2"/>
    <property type="match status" value="1"/>
</dbReference>
<evidence type="ECO:0000313" key="9">
    <source>
        <dbReference type="Proteomes" id="UP001249851"/>
    </source>
</evidence>
<dbReference type="SUPFAM" id="SSF100895">
    <property type="entry name" value="Kazal-type serine protease inhibitors"/>
    <property type="match status" value="1"/>
</dbReference>
<dbReference type="PANTHER" id="PTHR13866:SF14">
    <property type="entry name" value="BM-40"/>
    <property type="match status" value="1"/>
</dbReference>
<keyword evidence="5" id="KW-1015">Disulfide bond</keyword>
<evidence type="ECO:0000256" key="4">
    <source>
        <dbReference type="ARBA" id="ARBA00022837"/>
    </source>
</evidence>
<dbReference type="GO" id="GO:0005509">
    <property type="term" value="F:calcium ion binding"/>
    <property type="evidence" value="ECO:0007669"/>
    <property type="project" value="InterPro"/>
</dbReference>
<evidence type="ECO:0000313" key="8">
    <source>
        <dbReference type="EMBL" id="KAK2570038.1"/>
    </source>
</evidence>
<keyword evidence="4" id="KW-0106">Calcium</keyword>
<dbReference type="GO" id="GO:0005615">
    <property type="term" value="C:extracellular space"/>
    <property type="evidence" value="ECO:0007669"/>
    <property type="project" value="TreeGrafter"/>
</dbReference>
<gene>
    <name evidence="8" type="ORF">P5673_004779</name>
</gene>
<dbReference type="GO" id="GO:0050840">
    <property type="term" value="F:extracellular matrix binding"/>
    <property type="evidence" value="ECO:0007669"/>
    <property type="project" value="TreeGrafter"/>
</dbReference>
<dbReference type="EMBL" id="JARQWQ010000008">
    <property type="protein sequence ID" value="KAK2570038.1"/>
    <property type="molecule type" value="Genomic_DNA"/>
</dbReference>
<comment type="subcellular location">
    <subcellularLocation>
        <location evidence="1">Secreted</location>
    </subcellularLocation>
</comment>
<dbReference type="Pfam" id="PF07648">
    <property type="entry name" value="Kazal_2"/>
    <property type="match status" value="1"/>
</dbReference>
<dbReference type="InterPro" id="IPR018247">
    <property type="entry name" value="EF_Hand_1_Ca_BS"/>
</dbReference>
<feature type="non-terminal residue" evidence="8">
    <location>
        <position position="1"/>
    </location>
</feature>
<reference evidence="8" key="1">
    <citation type="journal article" date="2023" name="G3 (Bethesda)">
        <title>Whole genome assembly and annotation of the endangered Caribbean coral Acropora cervicornis.</title>
        <authorList>
            <person name="Selwyn J.D."/>
            <person name="Vollmer S.V."/>
        </authorList>
    </citation>
    <scope>NUCLEOTIDE SEQUENCE</scope>
    <source>
        <strain evidence="8">K2</strain>
    </source>
</reference>
<dbReference type="Proteomes" id="UP001249851">
    <property type="component" value="Unassembled WGS sequence"/>
</dbReference>
<name>A0AAD9QZA8_ACRCE</name>
<evidence type="ECO:0000259" key="7">
    <source>
        <dbReference type="PROSITE" id="PS50222"/>
    </source>
</evidence>
<dbReference type="AlphaFoldDB" id="A0AAD9QZA8"/>
<comment type="caution">
    <text evidence="8">The sequence shown here is derived from an EMBL/GenBank/DDBJ whole genome shotgun (WGS) entry which is preliminary data.</text>
</comment>
<evidence type="ECO:0000256" key="1">
    <source>
        <dbReference type="ARBA" id="ARBA00004613"/>
    </source>
</evidence>
<dbReference type="PROSITE" id="PS00018">
    <property type="entry name" value="EF_HAND_1"/>
    <property type="match status" value="1"/>
</dbReference>
<reference evidence="8" key="2">
    <citation type="journal article" date="2023" name="Science">
        <title>Genomic signatures of disease resistance in endangered staghorn corals.</title>
        <authorList>
            <person name="Vollmer S.V."/>
            <person name="Selwyn J.D."/>
            <person name="Despard B.A."/>
            <person name="Roesel C.L."/>
        </authorList>
    </citation>
    <scope>NUCLEOTIDE SEQUENCE</scope>
    <source>
        <strain evidence="8">K2</strain>
    </source>
</reference>
<organism evidence="8 9">
    <name type="scientific">Acropora cervicornis</name>
    <name type="common">Staghorn coral</name>
    <dbReference type="NCBI Taxonomy" id="6130"/>
    <lineage>
        <taxon>Eukaryota</taxon>
        <taxon>Metazoa</taxon>
        <taxon>Cnidaria</taxon>
        <taxon>Anthozoa</taxon>
        <taxon>Hexacorallia</taxon>
        <taxon>Scleractinia</taxon>
        <taxon>Astrocoeniina</taxon>
        <taxon>Acroporidae</taxon>
        <taxon>Acropora</taxon>
    </lineage>
</organism>
<dbReference type="GO" id="GO:0005518">
    <property type="term" value="F:collagen binding"/>
    <property type="evidence" value="ECO:0007669"/>
    <property type="project" value="TreeGrafter"/>
</dbReference>
<dbReference type="InterPro" id="IPR036058">
    <property type="entry name" value="Kazal_dom_sf"/>
</dbReference>
<dbReference type="Gene3D" id="3.30.60.30">
    <property type="match status" value="1"/>
</dbReference>
<keyword evidence="3" id="KW-0732">Signal</keyword>
<dbReference type="Gene3D" id="1.10.238.10">
    <property type="entry name" value="EF-hand"/>
    <property type="match status" value="1"/>
</dbReference>
<keyword evidence="6" id="KW-0325">Glycoprotein</keyword>
<keyword evidence="2" id="KW-0964">Secreted</keyword>
<protein>
    <submittedName>
        <fullName evidence="8">Follistatin-related protein 4</fullName>
    </submittedName>
</protein>
<dbReference type="InterPro" id="IPR011992">
    <property type="entry name" value="EF-hand-dom_pair"/>
</dbReference>
<evidence type="ECO:0000256" key="3">
    <source>
        <dbReference type="ARBA" id="ARBA00022729"/>
    </source>
</evidence>
<proteinExistence type="predicted"/>
<dbReference type="InterPro" id="IPR002048">
    <property type="entry name" value="EF_hand_dom"/>
</dbReference>
<dbReference type="InterPro" id="IPR002350">
    <property type="entry name" value="Kazal_dom"/>
</dbReference>
<evidence type="ECO:0000256" key="2">
    <source>
        <dbReference type="ARBA" id="ARBA00022525"/>
    </source>
</evidence>
<accession>A0AAD9QZA8</accession>